<keyword evidence="3" id="KW-1185">Reference proteome</keyword>
<gene>
    <name evidence="2" type="primary">Aste57867_10349</name>
    <name evidence="1" type="ORF">As57867_010309</name>
    <name evidence="2" type="ORF">ASTE57867_10349</name>
</gene>
<sequence>MGAIDDSKCTTPAEAAILAKYSAMGQTRAMATGAVGGLAGLGLWRASPIQSKRVGVVLGGTLSYVVVLDNTSGMGAFVGAVSGQRSIVAHMHTDFICLPDDESPQARAVRARLGFENPRMHAAVVQRMAQIERDAGVQLMADFPAQLKTRQMEMGTFGAVVGLGAWQLLHPTSKIVGLVLISSGMAVGTILAKRIQREEAIASAFRLPASTKSGQLARAKLKKQAANSKEASPSRLLELFLAIYTRGDRKATEEEEAASRG</sequence>
<evidence type="ECO:0000313" key="3">
    <source>
        <dbReference type="Proteomes" id="UP000332933"/>
    </source>
</evidence>
<dbReference type="EMBL" id="VJMH01005199">
    <property type="protein sequence ID" value="KAF0699076.1"/>
    <property type="molecule type" value="Genomic_DNA"/>
</dbReference>
<evidence type="ECO:0000313" key="2">
    <source>
        <dbReference type="EMBL" id="VFT87223.1"/>
    </source>
</evidence>
<accession>A0A485KR48</accession>
<organism evidence="2 3">
    <name type="scientific">Aphanomyces stellatus</name>
    <dbReference type="NCBI Taxonomy" id="120398"/>
    <lineage>
        <taxon>Eukaryota</taxon>
        <taxon>Sar</taxon>
        <taxon>Stramenopiles</taxon>
        <taxon>Oomycota</taxon>
        <taxon>Saprolegniomycetes</taxon>
        <taxon>Saprolegniales</taxon>
        <taxon>Verrucalvaceae</taxon>
        <taxon>Aphanomyces</taxon>
    </lineage>
</organism>
<evidence type="ECO:0000313" key="1">
    <source>
        <dbReference type="EMBL" id="KAF0699076.1"/>
    </source>
</evidence>
<protein>
    <submittedName>
        <fullName evidence="2">Aste57867_10349 protein</fullName>
    </submittedName>
</protein>
<proteinExistence type="predicted"/>
<dbReference type="Proteomes" id="UP000332933">
    <property type="component" value="Unassembled WGS sequence"/>
</dbReference>
<dbReference type="AlphaFoldDB" id="A0A485KR48"/>
<name>A0A485KR48_9STRA</name>
<dbReference type="EMBL" id="CAADRA010005220">
    <property type="protein sequence ID" value="VFT87223.1"/>
    <property type="molecule type" value="Genomic_DNA"/>
</dbReference>
<reference evidence="2 3" key="1">
    <citation type="submission" date="2019-03" db="EMBL/GenBank/DDBJ databases">
        <authorList>
            <person name="Gaulin E."/>
            <person name="Dumas B."/>
        </authorList>
    </citation>
    <scope>NUCLEOTIDE SEQUENCE [LARGE SCALE GENOMIC DNA]</scope>
    <source>
        <strain evidence="2">CBS 568.67</strain>
    </source>
</reference>
<reference evidence="1" key="2">
    <citation type="submission" date="2019-06" db="EMBL/GenBank/DDBJ databases">
        <title>Genomics analysis of Aphanomyces spp. identifies a new class of oomycete effector associated with host adaptation.</title>
        <authorList>
            <person name="Gaulin E."/>
        </authorList>
    </citation>
    <scope>NUCLEOTIDE SEQUENCE</scope>
    <source>
        <strain evidence="1">CBS 578.67</strain>
    </source>
</reference>